<comment type="caution">
    <text evidence="1">The sequence shown here is derived from an EMBL/GenBank/DDBJ whole genome shotgun (WGS) entry which is preliminary data.</text>
</comment>
<gene>
    <name evidence="1" type="ORF">GCM10007933_21280</name>
</gene>
<evidence type="ECO:0008006" key="3">
    <source>
        <dbReference type="Google" id="ProtNLM"/>
    </source>
</evidence>
<organism evidence="1 2">
    <name type="scientific">Zoogloea oryzae</name>
    <dbReference type="NCBI Taxonomy" id="310767"/>
    <lineage>
        <taxon>Bacteria</taxon>
        <taxon>Pseudomonadati</taxon>
        <taxon>Pseudomonadota</taxon>
        <taxon>Betaproteobacteria</taxon>
        <taxon>Rhodocyclales</taxon>
        <taxon>Zoogloeaceae</taxon>
        <taxon>Zoogloea</taxon>
    </lineage>
</organism>
<dbReference type="InterPro" id="IPR010982">
    <property type="entry name" value="Lambda_DNA-bd_dom_sf"/>
</dbReference>
<sequence length="135" mass="15127">MTFFDEASLRLKQQLKVTTDKEASEVLGLSQRAWAGRKDRDSFPVKEVFMLAAQRPELGLDPDWIVTGSSNKMETAGSREASLLQCFRKLTDGDQQRLLQSALLWSGEMVLSIPQRKSSEDEIDLLGPILRGEEG</sequence>
<dbReference type="Proteomes" id="UP001157167">
    <property type="component" value="Unassembled WGS sequence"/>
</dbReference>
<proteinExistence type="predicted"/>
<dbReference type="Gene3D" id="1.10.260.40">
    <property type="entry name" value="lambda repressor-like DNA-binding domains"/>
    <property type="match status" value="1"/>
</dbReference>
<reference evidence="2" key="1">
    <citation type="journal article" date="2019" name="Int. J. Syst. Evol. Microbiol.">
        <title>The Global Catalogue of Microorganisms (GCM) 10K type strain sequencing project: providing services to taxonomists for standard genome sequencing and annotation.</title>
        <authorList>
            <consortium name="The Broad Institute Genomics Platform"/>
            <consortium name="The Broad Institute Genome Sequencing Center for Infectious Disease"/>
            <person name="Wu L."/>
            <person name="Ma J."/>
        </authorList>
    </citation>
    <scope>NUCLEOTIDE SEQUENCE [LARGE SCALE GENOMIC DNA]</scope>
    <source>
        <strain evidence="2">NBRC 102407</strain>
    </source>
</reference>
<evidence type="ECO:0000313" key="1">
    <source>
        <dbReference type="EMBL" id="GLT22668.1"/>
    </source>
</evidence>
<name>A0ABQ6FAT8_9RHOO</name>
<keyword evidence="2" id="KW-1185">Reference proteome</keyword>
<dbReference type="RefSeq" id="WP_284187953.1">
    <property type="nucleotide sequence ID" value="NZ_BSPX01000029.1"/>
</dbReference>
<protein>
    <recommendedName>
        <fullName evidence="3">Bacteriophage CI repressor</fullName>
    </recommendedName>
</protein>
<evidence type="ECO:0000313" key="2">
    <source>
        <dbReference type="Proteomes" id="UP001157167"/>
    </source>
</evidence>
<accession>A0ABQ6FAT8</accession>
<dbReference type="EMBL" id="BSPX01000029">
    <property type="protein sequence ID" value="GLT22668.1"/>
    <property type="molecule type" value="Genomic_DNA"/>
</dbReference>